<dbReference type="NCBIfam" id="TIGR03605">
    <property type="entry name" value="antibiot_sagB"/>
    <property type="match status" value="1"/>
</dbReference>
<sequence>MDPGNAGTGLRNSAVYHSESRTLGPQPSAAGLRTHSDRFTGLTSGEFPRIAEEFLVAGRNRRWDRESQLSISHYFDDPMVLAVSCADHEPEDRIGAIPLPSPERPVDTPLHDAVARRRSVREYTGEPLALTGLATLLRHAGAVTGHGEARLAHGETARLSFRSVASAGGLYPVELWLAALRVRGLERALYRFLPAEDALARQDLPTGVEGLLAAADTGAATVALDRAAALLLFVAQPWRSMRKYGPRGMRHVFHETGAMAHAVHLTAAALGIGTTDFSSFYDDEAHEALGLDGVYRTLTHVVVAGDAAEDQ</sequence>
<feature type="region of interest" description="Disordered" evidence="1">
    <location>
        <begin position="17"/>
        <end position="42"/>
    </location>
</feature>
<evidence type="ECO:0000259" key="2">
    <source>
        <dbReference type="Pfam" id="PF00881"/>
    </source>
</evidence>
<accession>A0A7Y7AZW9</accession>
<dbReference type="CDD" id="cd02142">
    <property type="entry name" value="McbC_SagB-like_oxidoreductase"/>
    <property type="match status" value="1"/>
</dbReference>
<dbReference type="Pfam" id="PF00881">
    <property type="entry name" value="Nitroreductase"/>
    <property type="match status" value="1"/>
</dbReference>
<dbReference type="RefSeq" id="WP_171077904.1">
    <property type="nucleotide sequence ID" value="NZ_BNBU01000007.1"/>
</dbReference>
<dbReference type="Gene3D" id="3.40.109.10">
    <property type="entry name" value="NADH Oxidase"/>
    <property type="match status" value="1"/>
</dbReference>
<dbReference type="Proteomes" id="UP000587462">
    <property type="component" value="Unassembled WGS sequence"/>
</dbReference>
<dbReference type="PANTHER" id="PTHR43745">
    <property type="entry name" value="NITROREDUCTASE MJ1384-RELATED"/>
    <property type="match status" value="1"/>
</dbReference>
<reference evidence="3 4" key="1">
    <citation type="submission" date="2020-04" db="EMBL/GenBank/DDBJ databases">
        <title>Draft Genome Sequence of Streptomyces morookaense DSM 40503, an 8-azaguanine-producing strain.</title>
        <authorList>
            <person name="Qi J."/>
            <person name="Gao J.-M."/>
        </authorList>
    </citation>
    <scope>NUCLEOTIDE SEQUENCE [LARGE SCALE GENOMIC DNA]</scope>
    <source>
        <strain evidence="3 4">DSM 40503</strain>
    </source>
</reference>
<proteinExistence type="predicted"/>
<gene>
    <name evidence="3" type="ORF">HG542_00360</name>
</gene>
<dbReference type="EMBL" id="JABBXF010000001">
    <property type="protein sequence ID" value="NVK76106.1"/>
    <property type="molecule type" value="Genomic_DNA"/>
</dbReference>
<evidence type="ECO:0000313" key="3">
    <source>
        <dbReference type="EMBL" id="NVK76106.1"/>
    </source>
</evidence>
<protein>
    <submittedName>
        <fullName evidence="3">SagB/ThcOx family dehydrogenase</fullName>
    </submittedName>
</protein>
<dbReference type="InterPro" id="IPR000415">
    <property type="entry name" value="Nitroreductase-like"/>
</dbReference>
<name>A0A7Y7AZW9_STRMO</name>
<evidence type="ECO:0000313" key="4">
    <source>
        <dbReference type="Proteomes" id="UP000587462"/>
    </source>
</evidence>
<feature type="domain" description="Nitroreductase" evidence="2">
    <location>
        <begin position="114"/>
        <end position="303"/>
    </location>
</feature>
<comment type="caution">
    <text evidence="3">The sequence shown here is derived from an EMBL/GenBank/DDBJ whole genome shotgun (WGS) entry which is preliminary data.</text>
</comment>
<dbReference type="InterPro" id="IPR029479">
    <property type="entry name" value="Nitroreductase"/>
</dbReference>
<dbReference type="AlphaFoldDB" id="A0A7Y7AZW9"/>
<dbReference type="PANTHER" id="PTHR43745:SF2">
    <property type="entry name" value="NITROREDUCTASE MJ1384-RELATED"/>
    <property type="match status" value="1"/>
</dbReference>
<evidence type="ECO:0000256" key="1">
    <source>
        <dbReference type="SAM" id="MobiDB-lite"/>
    </source>
</evidence>
<keyword evidence="4" id="KW-1185">Reference proteome</keyword>
<dbReference type="InterPro" id="IPR020051">
    <property type="entry name" value="SagB-type_dehydrogenase"/>
</dbReference>
<dbReference type="InterPro" id="IPR052544">
    <property type="entry name" value="Bacteriocin_Proc_Enz"/>
</dbReference>
<dbReference type="SUPFAM" id="SSF55469">
    <property type="entry name" value="FMN-dependent nitroreductase-like"/>
    <property type="match status" value="1"/>
</dbReference>
<dbReference type="GO" id="GO:0016491">
    <property type="term" value="F:oxidoreductase activity"/>
    <property type="evidence" value="ECO:0007669"/>
    <property type="project" value="InterPro"/>
</dbReference>
<organism evidence="3 4">
    <name type="scientific">Streptomyces morookaense</name>
    <name type="common">Streptoverticillium morookaense</name>
    <dbReference type="NCBI Taxonomy" id="1970"/>
    <lineage>
        <taxon>Bacteria</taxon>
        <taxon>Bacillati</taxon>
        <taxon>Actinomycetota</taxon>
        <taxon>Actinomycetes</taxon>
        <taxon>Kitasatosporales</taxon>
        <taxon>Streptomycetaceae</taxon>
        <taxon>Streptomyces</taxon>
    </lineage>
</organism>